<evidence type="ECO:0000313" key="3">
    <source>
        <dbReference type="EMBL" id="ACL61402.1"/>
    </source>
</evidence>
<feature type="region of interest" description="Disordered" evidence="1">
    <location>
        <begin position="76"/>
        <end position="107"/>
    </location>
</feature>
<dbReference type="Proteomes" id="UP000008207">
    <property type="component" value="Chromosome"/>
</dbReference>
<evidence type="ECO:0000313" key="4">
    <source>
        <dbReference type="Proteomes" id="UP000008207"/>
    </source>
</evidence>
<feature type="compositionally biased region" description="Polar residues" evidence="1">
    <location>
        <begin position="96"/>
        <end position="107"/>
    </location>
</feature>
<accession>B8IEQ9</accession>
<evidence type="ECO:0000256" key="2">
    <source>
        <dbReference type="SAM" id="Phobius"/>
    </source>
</evidence>
<keyword evidence="2" id="KW-1133">Transmembrane helix</keyword>
<name>B8IEQ9_METNO</name>
<sequence length="107" mass="11595">MPNPDAWHPTRWAIVAGGVGLFVPAAAATELPLLRGDRKQFVQFEPQPAMRPLPLQDLQGRLPLAYLNARRCSCTSGRPGARPAPSSCRGWPGIRQGSQAWESVSPP</sequence>
<dbReference type="HOGENOM" id="CLU_2206943_0_0_5"/>
<keyword evidence="2" id="KW-0472">Membrane</keyword>
<reference evidence="3 4" key="1">
    <citation type="submission" date="2009-01" db="EMBL/GenBank/DDBJ databases">
        <title>Complete sequence of chromosome of Methylobacterium nodulans ORS 2060.</title>
        <authorList>
            <consortium name="US DOE Joint Genome Institute"/>
            <person name="Lucas S."/>
            <person name="Copeland A."/>
            <person name="Lapidus A."/>
            <person name="Glavina del Rio T."/>
            <person name="Dalin E."/>
            <person name="Tice H."/>
            <person name="Bruce D."/>
            <person name="Goodwin L."/>
            <person name="Pitluck S."/>
            <person name="Sims D."/>
            <person name="Brettin T."/>
            <person name="Detter J.C."/>
            <person name="Han C."/>
            <person name="Larimer F."/>
            <person name="Land M."/>
            <person name="Hauser L."/>
            <person name="Kyrpides N."/>
            <person name="Ivanova N."/>
            <person name="Marx C.J."/>
            <person name="Richardson P."/>
        </authorList>
    </citation>
    <scope>NUCLEOTIDE SEQUENCE [LARGE SCALE GENOMIC DNA]</scope>
    <source>
        <strain evidence="4">LMG 21967 / CNCM I-2342 / ORS 2060</strain>
    </source>
</reference>
<gene>
    <name evidence="3" type="ordered locus">Mnod_6635</name>
</gene>
<dbReference type="RefSeq" id="WP_015932972.1">
    <property type="nucleotide sequence ID" value="NC_011894.1"/>
</dbReference>
<proteinExistence type="predicted"/>
<protein>
    <submittedName>
        <fullName evidence="3">Uncharacterized protein</fullName>
    </submittedName>
</protein>
<keyword evidence="4" id="KW-1185">Reference proteome</keyword>
<dbReference type="STRING" id="460265.Mnod_6635"/>
<feature type="transmembrane region" description="Helical" evidence="2">
    <location>
        <begin position="12"/>
        <end position="34"/>
    </location>
</feature>
<dbReference type="AlphaFoldDB" id="B8IEQ9"/>
<dbReference type="KEGG" id="mno:Mnod_6635"/>
<keyword evidence="2" id="KW-0812">Transmembrane</keyword>
<dbReference type="EMBL" id="CP001349">
    <property type="protein sequence ID" value="ACL61402.1"/>
    <property type="molecule type" value="Genomic_DNA"/>
</dbReference>
<evidence type="ECO:0000256" key="1">
    <source>
        <dbReference type="SAM" id="MobiDB-lite"/>
    </source>
</evidence>
<organism evidence="3 4">
    <name type="scientific">Methylobacterium nodulans (strain LMG 21967 / CNCM I-2342 / ORS 2060)</name>
    <dbReference type="NCBI Taxonomy" id="460265"/>
    <lineage>
        <taxon>Bacteria</taxon>
        <taxon>Pseudomonadati</taxon>
        <taxon>Pseudomonadota</taxon>
        <taxon>Alphaproteobacteria</taxon>
        <taxon>Hyphomicrobiales</taxon>
        <taxon>Methylobacteriaceae</taxon>
        <taxon>Methylobacterium</taxon>
    </lineage>
</organism>